<gene>
    <name evidence="1" type="ORF">CANVERA_P3079</name>
</gene>
<accession>A0A9W4TWQ8</accession>
<organism evidence="1 2">
    <name type="scientific">Candida verbasci</name>
    <dbReference type="NCBI Taxonomy" id="1227364"/>
    <lineage>
        <taxon>Eukaryota</taxon>
        <taxon>Fungi</taxon>
        <taxon>Dikarya</taxon>
        <taxon>Ascomycota</taxon>
        <taxon>Saccharomycotina</taxon>
        <taxon>Pichiomycetes</taxon>
        <taxon>Debaryomycetaceae</taxon>
        <taxon>Candida/Lodderomyces clade</taxon>
        <taxon>Candida</taxon>
    </lineage>
</organism>
<dbReference type="CDD" id="cd02642">
    <property type="entry name" value="R3H_encore_like"/>
    <property type="match status" value="1"/>
</dbReference>
<dbReference type="Proteomes" id="UP001152885">
    <property type="component" value="Unassembled WGS sequence"/>
</dbReference>
<evidence type="ECO:0008006" key="3">
    <source>
        <dbReference type="Google" id="ProtNLM"/>
    </source>
</evidence>
<dbReference type="SUPFAM" id="SSF82708">
    <property type="entry name" value="R3H domain"/>
    <property type="match status" value="1"/>
</dbReference>
<proteinExistence type="predicted"/>
<keyword evidence="2" id="KW-1185">Reference proteome</keyword>
<name>A0A9W4TWQ8_9ASCO</name>
<comment type="caution">
    <text evidence="1">The sequence shown here is derived from an EMBL/GenBank/DDBJ whole genome shotgun (WGS) entry which is preliminary data.</text>
</comment>
<evidence type="ECO:0000313" key="1">
    <source>
        <dbReference type="EMBL" id="CAI5758567.1"/>
    </source>
</evidence>
<dbReference type="AlphaFoldDB" id="A0A9W4TWQ8"/>
<dbReference type="OrthoDB" id="278430at2759"/>
<dbReference type="Gene3D" id="3.30.1370.50">
    <property type="entry name" value="R3H-like domain"/>
    <property type="match status" value="1"/>
</dbReference>
<dbReference type="InterPro" id="IPR036867">
    <property type="entry name" value="R3H_dom_sf"/>
</dbReference>
<dbReference type="EMBL" id="CANTUO010000003">
    <property type="protein sequence ID" value="CAI5758567.1"/>
    <property type="molecule type" value="Genomic_DNA"/>
</dbReference>
<reference evidence="1" key="1">
    <citation type="submission" date="2022-12" db="EMBL/GenBank/DDBJ databases">
        <authorList>
            <person name="Brejova B."/>
        </authorList>
    </citation>
    <scope>NUCLEOTIDE SEQUENCE</scope>
</reference>
<protein>
    <recommendedName>
        <fullName evidence="3">R3H domain-containing protein</fullName>
    </recommendedName>
</protein>
<dbReference type="GO" id="GO:0003676">
    <property type="term" value="F:nucleic acid binding"/>
    <property type="evidence" value="ECO:0007669"/>
    <property type="project" value="InterPro"/>
</dbReference>
<sequence length="279" mass="33083">MTDNSIPQAITIALTKQQDRLYILHLEKDLIKFIKNSILGNIKHPQYIIQSQYLKNSYYRLLSHQLCSYYNLQHWNTQQNEILVTPSTDFNYQQFLNQIESNQFIKLIDIAPQFQIESNSTTTTNSPTPEIQQPKLKTKLIKKPMEVPKTTNINILQVSSESSSLSTSSQDLDIESRRALYKKMREKIFEEEEIESNMIETNIQNEPINKEDYKRYTSFQPPMPYYPMMNPYYNQSPIIYDAETERRILNQFNPYIIIPDDNKRQYKGKRPNKSKNKFN</sequence>
<evidence type="ECO:0000313" key="2">
    <source>
        <dbReference type="Proteomes" id="UP001152885"/>
    </source>
</evidence>